<dbReference type="SUPFAM" id="SSF53335">
    <property type="entry name" value="S-adenosyl-L-methionine-dependent methyltransferases"/>
    <property type="match status" value="1"/>
</dbReference>
<dbReference type="GO" id="GO:0032259">
    <property type="term" value="P:methylation"/>
    <property type="evidence" value="ECO:0007669"/>
    <property type="project" value="UniProtKB-KW"/>
</dbReference>
<accession>A0A645EFT6</accession>
<reference evidence="1" key="1">
    <citation type="submission" date="2019-08" db="EMBL/GenBank/DDBJ databases">
        <authorList>
            <person name="Kucharzyk K."/>
            <person name="Murdoch R.W."/>
            <person name="Higgins S."/>
            <person name="Loffler F."/>
        </authorList>
    </citation>
    <scope>NUCLEOTIDE SEQUENCE</scope>
</reference>
<dbReference type="EMBL" id="VSSQ01046319">
    <property type="protein sequence ID" value="MPN00296.1"/>
    <property type="molecule type" value="Genomic_DNA"/>
</dbReference>
<organism evidence="1">
    <name type="scientific">bioreactor metagenome</name>
    <dbReference type="NCBI Taxonomy" id="1076179"/>
    <lineage>
        <taxon>unclassified sequences</taxon>
        <taxon>metagenomes</taxon>
        <taxon>ecological metagenomes</taxon>
    </lineage>
</organism>
<dbReference type="PANTHER" id="PTHR42873:SF1">
    <property type="entry name" value="S-ADENOSYLMETHIONINE-DEPENDENT METHYLTRANSFERASE DOMAIN-CONTAINING PROTEIN"/>
    <property type="match status" value="1"/>
</dbReference>
<dbReference type="AlphaFoldDB" id="A0A645EFT6"/>
<name>A0A645EFT6_9ZZZZ</name>
<sequence>MAKTNTALNTCHVEESSFIQGSVFEVLRKFRDEGRSFDLVVLDPPKFAESKGSLMKAARGYKDINLLGIKLLRPGGVLATFSCSGLMTPELFHKVVSDAAVDAFPVNPEVS</sequence>
<protein>
    <submittedName>
        <fullName evidence="1">Ribosomal RNA large subunit methyltransferase I</fullName>
        <ecNumber evidence="1">2.1.1.191</ecNumber>
    </submittedName>
</protein>
<keyword evidence="1" id="KW-0489">Methyltransferase</keyword>
<proteinExistence type="predicted"/>
<dbReference type="EC" id="2.1.1.191" evidence="1"/>
<dbReference type="Gene3D" id="3.40.50.150">
    <property type="entry name" value="Vaccinia Virus protein VP39"/>
    <property type="match status" value="1"/>
</dbReference>
<keyword evidence="1" id="KW-0808">Transferase</keyword>
<evidence type="ECO:0000313" key="1">
    <source>
        <dbReference type="EMBL" id="MPN00296.1"/>
    </source>
</evidence>
<dbReference type="PANTHER" id="PTHR42873">
    <property type="entry name" value="RIBOSOMAL RNA LARGE SUBUNIT METHYLTRANSFERASE"/>
    <property type="match status" value="1"/>
</dbReference>
<comment type="caution">
    <text evidence="1">The sequence shown here is derived from an EMBL/GenBank/DDBJ whole genome shotgun (WGS) entry which is preliminary data.</text>
</comment>
<dbReference type="InterPro" id="IPR029063">
    <property type="entry name" value="SAM-dependent_MTases_sf"/>
</dbReference>
<gene>
    <name evidence="1" type="primary">rlmI_30</name>
    <name evidence="1" type="ORF">SDC9_147490</name>
</gene>
<dbReference type="GO" id="GO:0008168">
    <property type="term" value="F:methyltransferase activity"/>
    <property type="evidence" value="ECO:0007669"/>
    <property type="project" value="UniProtKB-KW"/>
</dbReference>